<dbReference type="SUPFAM" id="SSF55821">
    <property type="entry name" value="YrdC/RibB"/>
    <property type="match status" value="1"/>
</dbReference>
<dbReference type="EMBL" id="PFAP01000005">
    <property type="protein sequence ID" value="PIR94469.1"/>
    <property type="molecule type" value="Genomic_DNA"/>
</dbReference>
<protein>
    <submittedName>
        <fullName evidence="2">Threonylcarbamoyl-AMP synthase</fullName>
    </submittedName>
</protein>
<dbReference type="InterPro" id="IPR017945">
    <property type="entry name" value="DHBP_synth_RibB-like_a/b_dom"/>
</dbReference>
<dbReference type="PANTHER" id="PTHR42828">
    <property type="entry name" value="DHBP SYNTHASE RIBB-LIKE ALPHA/BETA DOMAIN-CONTAINING PROTEIN"/>
    <property type="match status" value="1"/>
</dbReference>
<gene>
    <name evidence="2" type="ORF">COT97_01285</name>
</gene>
<dbReference type="NCBIfam" id="TIGR00057">
    <property type="entry name" value="L-threonylcarbamoyladenylate synthase"/>
    <property type="match status" value="1"/>
</dbReference>
<dbReference type="InterPro" id="IPR006070">
    <property type="entry name" value="Sua5-like_dom"/>
</dbReference>
<dbReference type="Proteomes" id="UP000229901">
    <property type="component" value="Unassembled WGS sequence"/>
</dbReference>
<dbReference type="Gene3D" id="3.90.870.10">
    <property type="entry name" value="DHBP synthase"/>
    <property type="match status" value="1"/>
</dbReference>
<evidence type="ECO:0000313" key="2">
    <source>
        <dbReference type="EMBL" id="PIR94469.1"/>
    </source>
</evidence>
<accession>A0A2H0V7W1</accession>
<dbReference type="Pfam" id="PF01300">
    <property type="entry name" value="Sua5_yciO_yrdC"/>
    <property type="match status" value="1"/>
</dbReference>
<sequence length="200" mass="22271">MLIEVNPHAPEYPKIKKVVDELKNNGVIVYPTDTIYGLGADITSKKGIEKIYKIKQKKASGLTFIIHDLKHVAEYAHVSDYAYKLMKRLLPGPYTFILKATKKVPKELIPNKKTVAIRIPANYICQAIVKELGQPIVSTSVNITGEPYFTDPLEIEKKFGNQIDAIVDNGPLPNDPSTVIDLTTDEPIIIRQGKGDISVF</sequence>
<organism evidence="2 3">
    <name type="scientific">Candidatus Falkowbacteria bacterium CG10_big_fil_rev_8_21_14_0_10_39_11</name>
    <dbReference type="NCBI Taxonomy" id="1974565"/>
    <lineage>
        <taxon>Bacteria</taxon>
        <taxon>Candidatus Falkowiibacteriota</taxon>
    </lineage>
</organism>
<dbReference type="InterPro" id="IPR052532">
    <property type="entry name" value="SUA5_domain"/>
</dbReference>
<proteinExistence type="predicted"/>
<feature type="domain" description="YrdC-like" evidence="1">
    <location>
        <begin position="12"/>
        <end position="195"/>
    </location>
</feature>
<comment type="caution">
    <text evidence="2">The sequence shown here is derived from an EMBL/GenBank/DDBJ whole genome shotgun (WGS) entry which is preliminary data.</text>
</comment>
<evidence type="ECO:0000313" key="3">
    <source>
        <dbReference type="Proteomes" id="UP000229901"/>
    </source>
</evidence>
<evidence type="ECO:0000259" key="1">
    <source>
        <dbReference type="PROSITE" id="PS51163"/>
    </source>
</evidence>
<reference evidence="3" key="1">
    <citation type="submission" date="2017-09" db="EMBL/GenBank/DDBJ databases">
        <title>Depth-based differentiation of microbial function through sediment-hosted aquifers and enrichment of novel symbionts in the deep terrestrial subsurface.</title>
        <authorList>
            <person name="Probst A.J."/>
            <person name="Ladd B."/>
            <person name="Jarett J.K."/>
            <person name="Geller-Mcgrath D.E."/>
            <person name="Sieber C.M.K."/>
            <person name="Emerson J.B."/>
            <person name="Anantharaman K."/>
            <person name="Thomas B.C."/>
            <person name="Malmstrom R."/>
            <person name="Stieglmeier M."/>
            <person name="Klingl A."/>
            <person name="Woyke T."/>
            <person name="Ryan C.M."/>
            <person name="Banfield J.F."/>
        </authorList>
    </citation>
    <scope>NUCLEOTIDE SEQUENCE [LARGE SCALE GENOMIC DNA]</scope>
</reference>
<dbReference type="AlphaFoldDB" id="A0A2H0V7W1"/>
<dbReference type="PROSITE" id="PS51163">
    <property type="entry name" value="YRDC"/>
    <property type="match status" value="1"/>
</dbReference>
<dbReference type="PANTHER" id="PTHR42828:SF3">
    <property type="entry name" value="THREONYLCARBAMOYL-AMP SYNTHASE"/>
    <property type="match status" value="1"/>
</dbReference>
<dbReference type="GO" id="GO:0003725">
    <property type="term" value="F:double-stranded RNA binding"/>
    <property type="evidence" value="ECO:0007669"/>
    <property type="project" value="InterPro"/>
</dbReference>
<name>A0A2H0V7W1_9BACT</name>